<evidence type="ECO:0000256" key="1">
    <source>
        <dbReference type="SAM" id="MobiDB-lite"/>
    </source>
</evidence>
<feature type="compositionally biased region" description="Basic and acidic residues" evidence="1">
    <location>
        <begin position="467"/>
        <end position="493"/>
    </location>
</feature>
<organism evidence="3 4">
    <name type="scientific">Acinetobacter baumannii 21072</name>
    <dbReference type="NCBI Taxonomy" id="1310697"/>
    <lineage>
        <taxon>Bacteria</taxon>
        <taxon>Pseudomonadati</taxon>
        <taxon>Pseudomonadota</taxon>
        <taxon>Gammaproteobacteria</taxon>
        <taxon>Moraxellales</taxon>
        <taxon>Moraxellaceae</taxon>
        <taxon>Acinetobacter</taxon>
        <taxon>Acinetobacter calcoaceticus/baumannii complex</taxon>
    </lineage>
</organism>
<dbReference type="EMBL" id="JMOD01000053">
    <property type="protein sequence ID" value="KCY17627.1"/>
    <property type="molecule type" value="Genomic_DNA"/>
</dbReference>
<dbReference type="PATRIC" id="fig|1310697.3.peg.2624"/>
<keyword evidence="2" id="KW-1133">Transmembrane helix</keyword>
<protein>
    <submittedName>
        <fullName evidence="3">Uncharacterized protein</fullName>
    </submittedName>
</protein>
<evidence type="ECO:0000256" key="2">
    <source>
        <dbReference type="SAM" id="Phobius"/>
    </source>
</evidence>
<accession>A0A062IGH3</accession>
<proteinExistence type="predicted"/>
<evidence type="ECO:0000313" key="4">
    <source>
        <dbReference type="Proteomes" id="UP000027327"/>
    </source>
</evidence>
<dbReference type="RefSeq" id="WP_050457822.1">
    <property type="nucleotide sequence ID" value="NZ_JMOD01000053.1"/>
</dbReference>
<feature type="region of interest" description="Disordered" evidence="1">
    <location>
        <begin position="463"/>
        <end position="493"/>
    </location>
</feature>
<gene>
    <name evidence="3" type="ORF">J596_2733</name>
</gene>
<name>A0A062IGH3_ACIBA</name>
<feature type="transmembrane region" description="Helical" evidence="2">
    <location>
        <begin position="285"/>
        <end position="307"/>
    </location>
</feature>
<dbReference type="AlphaFoldDB" id="A0A062IGH3"/>
<keyword evidence="2" id="KW-0472">Membrane</keyword>
<evidence type="ECO:0000313" key="3">
    <source>
        <dbReference type="EMBL" id="KCY17627.1"/>
    </source>
</evidence>
<dbReference type="Proteomes" id="UP000027327">
    <property type="component" value="Unassembled WGS sequence"/>
</dbReference>
<sequence length="493" mass="56700">MLFNNDEIENLNFFREIALVLEGYDIKFKNDNILIDLQKKYSVNVNHNLLLLKNIINFTDSIIISNHSSYSEVSSFIYKFEEKLKNNINNVNNMLADYTYFTRSFFSHIVWFLDKVRDWQEKHKISNNNVGVISASSSFIELYGNAIVAVDIINSTAKKGYDESNNKLIVLEDRLNNLANSFTLLNDDYKNNKNENFERQINLFKERADEAFFSYQSSLNDLKNHYQGEVEPQINELKNNLKKNKTELETLLGDVKLYQDKMTNKAVSEMSAHYFDKSKFERNSYFAITLVSAIIIIFSVISAYIGVNSYYNEYVSTKSCDSSQSRTIKVNGAIKEMSFEECMKDLSVKREATQKYAFNYLIFRLSFSLLLFLAVIYASRIAMRAYNHWRQSENMYLKLNTLSPFIGSLDKSVRNDVHLSLVPDYFGKDAGMVESSKDLVKDLPTNISNIAIKAIEQAGNTIGNKLGNDKESKNSDSESSTEKNKKKSADDSE</sequence>
<feature type="transmembrane region" description="Helical" evidence="2">
    <location>
        <begin position="357"/>
        <end position="378"/>
    </location>
</feature>
<reference evidence="3 4" key="1">
    <citation type="submission" date="2014-04" db="EMBL/GenBank/DDBJ databases">
        <title>Comparative genomics and transcriptomics to identify genetic mechanisms underlying the emergence of carbapenem resistant Acinetobacter baumannii (CRAb).</title>
        <authorList>
            <person name="Harris A.D."/>
            <person name="Johnson K.J."/>
            <person name="George J."/>
            <person name="Nadendla S."/>
            <person name="Daugherty S.C."/>
            <person name="Parankush S."/>
            <person name="Sadzewicz L."/>
            <person name="Tallon L."/>
            <person name="Sengamalay N."/>
            <person name="Hazen T.H."/>
            <person name="Rasko D.A."/>
        </authorList>
    </citation>
    <scope>NUCLEOTIDE SEQUENCE [LARGE SCALE GENOMIC DNA]</scope>
    <source>
        <strain evidence="3 4">21072</strain>
    </source>
</reference>
<comment type="caution">
    <text evidence="3">The sequence shown here is derived from an EMBL/GenBank/DDBJ whole genome shotgun (WGS) entry which is preliminary data.</text>
</comment>
<keyword evidence="2" id="KW-0812">Transmembrane</keyword>